<sequence length="434" mass="48776">MSSDSNKPGPSRKPTPTKLEADSSAGRLFGPLRNLRDGRSPSTQHSARASPSQRANGRPLNTTTTSTTPQPTRSRSSSSSGHHREHMEEDKQRLGQRQSNRDPDAAYVRPADDAEDNREYNDYQVGKEMVFRTPTTREAAGDLDSDDEPLIRSSAARKKRAREWEQREQLGAETPSKMPRLAVAVGTAARRPHQLNGAADRSRLSPSSRATQDLTTNAEEEPISCTGGMKQSRQTNIEKLVTLLRQDADRDVGLLKEEVDKNATLRAELEVLRRRNAELEREVGKIKKERDHMAMLLKEEVANNAALSSESGILRERNEELSEVSKTREEERDKTAVLLKKGADDNKKLRAELDVSKKRIHELDSTAALLMEKTDNNKKLRAEADASKKQSGKMVEEIRKLQKEVADLKEYERIASHMWDEVEKLKKDREGTTG</sequence>
<dbReference type="AlphaFoldDB" id="A0A136J8K7"/>
<organism evidence="3 4">
    <name type="scientific">Microdochium bolleyi</name>
    <dbReference type="NCBI Taxonomy" id="196109"/>
    <lineage>
        <taxon>Eukaryota</taxon>
        <taxon>Fungi</taxon>
        <taxon>Dikarya</taxon>
        <taxon>Ascomycota</taxon>
        <taxon>Pezizomycotina</taxon>
        <taxon>Sordariomycetes</taxon>
        <taxon>Xylariomycetidae</taxon>
        <taxon>Xylariales</taxon>
        <taxon>Microdochiaceae</taxon>
        <taxon>Microdochium</taxon>
    </lineage>
</organism>
<dbReference type="EMBL" id="KQ964248">
    <property type="protein sequence ID" value="KXJ93386.1"/>
    <property type="molecule type" value="Genomic_DNA"/>
</dbReference>
<proteinExistence type="predicted"/>
<feature type="compositionally biased region" description="Low complexity" evidence="2">
    <location>
        <begin position="62"/>
        <end position="80"/>
    </location>
</feature>
<reference evidence="4" key="1">
    <citation type="submission" date="2016-02" db="EMBL/GenBank/DDBJ databases">
        <title>Draft genome sequence of Microdochium bolleyi, a fungal endophyte of beachgrass.</title>
        <authorList>
            <consortium name="DOE Joint Genome Institute"/>
            <person name="David A.S."/>
            <person name="May G."/>
            <person name="Haridas S."/>
            <person name="Lim J."/>
            <person name="Wang M."/>
            <person name="Labutti K."/>
            <person name="Lipzen A."/>
            <person name="Barry K."/>
            <person name="Grigoriev I.V."/>
        </authorList>
    </citation>
    <scope>NUCLEOTIDE SEQUENCE [LARGE SCALE GENOMIC DNA]</scope>
    <source>
        <strain evidence="4">J235TASD1</strain>
    </source>
</reference>
<feature type="compositionally biased region" description="Basic and acidic residues" evidence="2">
    <location>
        <begin position="85"/>
        <end position="104"/>
    </location>
</feature>
<dbReference type="InParanoid" id="A0A136J8K7"/>
<accession>A0A136J8K7</accession>
<feature type="coiled-coil region" evidence="1">
    <location>
        <begin position="255"/>
        <end position="289"/>
    </location>
</feature>
<feature type="compositionally biased region" description="Polar residues" evidence="2">
    <location>
        <begin position="40"/>
        <end position="61"/>
    </location>
</feature>
<dbReference type="Proteomes" id="UP000070501">
    <property type="component" value="Unassembled WGS sequence"/>
</dbReference>
<evidence type="ECO:0000256" key="1">
    <source>
        <dbReference type="SAM" id="Coils"/>
    </source>
</evidence>
<evidence type="ECO:0000256" key="2">
    <source>
        <dbReference type="SAM" id="MobiDB-lite"/>
    </source>
</evidence>
<keyword evidence="4" id="KW-1185">Reference proteome</keyword>
<evidence type="ECO:0000313" key="3">
    <source>
        <dbReference type="EMBL" id="KXJ93386.1"/>
    </source>
</evidence>
<gene>
    <name evidence="3" type="ORF">Micbo1qcDRAFT_223011</name>
</gene>
<name>A0A136J8K7_9PEZI</name>
<evidence type="ECO:0000313" key="4">
    <source>
        <dbReference type="Proteomes" id="UP000070501"/>
    </source>
</evidence>
<protein>
    <submittedName>
        <fullName evidence="3">Uncharacterized protein</fullName>
    </submittedName>
</protein>
<feature type="region of interest" description="Disordered" evidence="2">
    <location>
        <begin position="1"/>
        <end position="231"/>
    </location>
</feature>
<keyword evidence="1" id="KW-0175">Coiled coil</keyword>
<feature type="compositionally biased region" description="Polar residues" evidence="2">
    <location>
        <begin position="204"/>
        <end position="217"/>
    </location>
</feature>
<feature type="region of interest" description="Disordered" evidence="2">
    <location>
        <begin position="373"/>
        <end position="392"/>
    </location>
</feature>